<dbReference type="GO" id="GO:0017000">
    <property type="term" value="P:antibiotic biosynthetic process"/>
    <property type="evidence" value="ECO:0007669"/>
    <property type="project" value="UniProtKB-ARBA"/>
</dbReference>
<dbReference type="PANTHER" id="PTHR48050">
    <property type="entry name" value="STEROL 3-BETA-GLUCOSYLTRANSFERASE"/>
    <property type="match status" value="1"/>
</dbReference>
<dbReference type="GO" id="GO:0008194">
    <property type="term" value="F:UDP-glycosyltransferase activity"/>
    <property type="evidence" value="ECO:0007669"/>
    <property type="project" value="InterPro"/>
</dbReference>
<dbReference type="RefSeq" id="WP_030531151.1">
    <property type="nucleotide sequence ID" value="NZ_JOIJ01000003.1"/>
</dbReference>
<dbReference type="GO" id="GO:0016758">
    <property type="term" value="F:hexosyltransferase activity"/>
    <property type="evidence" value="ECO:0007669"/>
    <property type="project" value="InterPro"/>
</dbReference>
<dbReference type="Proteomes" id="UP000317303">
    <property type="component" value="Unassembled WGS sequence"/>
</dbReference>
<dbReference type="CDD" id="cd03784">
    <property type="entry name" value="GT1_Gtf-like"/>
    <property type="match status" value="1"/>
</dbReference>
<comment type="similarity">
    <text evidence="1">Belongs to the UDP-glycosyltransferase family.</text>
</comment>
<evidence type="ECO:0000259" key="3">
    <source>
        <dbReference type="Pfam" id="PF06722"/>
    </source>
</evidence>
<gene>
    <name evidence="4" type="ORF">JD82_02122</name>
</gene>
<accession>A0A660C9J3</accession>
<dbReference type="InterPro" id="IPR010610">
    <property type="entry name" value="EryCIII-like_C"/>
</dbReference>
<dbReference type="Pfam" id="PF06722">
    <property type="entry name" value="EryCIII-like_C"/>
    <property type="match status" value="1"/>
</dbReference>
<dbReference type="InterPro" id="IPR050426">
    <property type="entry name" value="Glycosyltransferase_28"/>
</dbReference>
<evidence type="ECO:0000256" key="1">
    <source>
        <dbReference type="ARBA" id="ARBA00009995"/>
    </source>
</evidence>
<dbReference type="EMBL" id="VLJV01000001">
    <property type="protein sequence ID" value="TWH20280.1"/>
    <property type="molecule type" value="Genomic_DNA"/>
</dbReference>
<dbReference type="InterPro" id="IPR002213">
    <property type="entry name" value="UDP_glucos_trans"/>
</dbReference>
<feature type="domain" description="Erythromycin biosynthesis protein CIII-like C-terminal" evidence="3">
    <location>
        <begin position="270"/>
        <end position="385"/>
    </location>
</feature>
<dbReference type="AlphaFoldDB" id="A0A660C9J3"/>
<evidence type="ECO:0000313" key="5">
    <source>
        <dbReference type="Proteomes" id="UP000317303"/>
    </source>
</evidence>
<organism evidence="4 5">
    <name type="scientific">Prauserella rugosa</name>
    <dbReference type="NCBI Taxonomy" id="43354"/>
    <lineage>
        <taxon>Bacteria</taxon>
        <taxon>Bacillati</taxon>
        <taxon>Actinomycetota</taxon>
        <taxon>Actinomycetes</taxon>
        <taxon>Pseudonocardiales</taxon>
        <taxon>Pseudonocardiaceae</taxon>
        <taxon>Prauserella</taxon>
    </lineage>
</organism>
<dbReference type="PANTHER" id="PTHR48050:SF13">
    <property type="entry name" value="STEROL 3-BETA-GLUCOSYLTRANSFERASE UGT80A2"/>
    <property type="match status" value="1"/>
</dbReference>
<evidence type="ECO:0000313" key="4">
    <source>
        <dbReference type="EMBL" id="TWH20280.1"/>
    </source>
</evidence>
<dbReference type="FunFam" id="3.40.50.2000:FF:000072">
    <property type="entry name" value="Glycosyl transferase"/>
    <property type="match status" value="1"/>
</dbReference>
<keyword evidence="2 4" id="KW-0808">Transferase</keyword>
<protein>
    <submittedName>
        <fullName evidence="4">dTDP-L-oleandrosyltransferase</fullName>
    </submittedName>
</protein>
<comment type="caution">
    <text evidence="4">The sequence shown here is derived from an EMBL/GenBank/DDBJ whole genome shotgun (WGS) entry which is preliminary data.</text>
</comment>
<evidence type="ECO:0000256" key="2">
    <source>
        <dbReference type="ARBA" id="ARBA00022679"/>
    </source>
</evidence>
<sequence>MTSTILFVCHPDHGHVVPTLAMAAELVRRGHDVTYLTAPSMRDVVAGTGAAVATYESRYRDADFTELENDPGYLMSVLLDESEAILEAALADGSDSAGLGPVDCVVYDTSVLYAGRVLARVWDCEAVQTVPFFASNEKFSYLNAMYNDEGGQRPAEQRPTEMPEWVTTTMVRIGTLCARYGLDVAPHELWFEVPDRSVVTLPREFQYEGDSFDDRFVFTGPCIGDRGFLGEWEPPAGDTPIVLVSLGAVFNEHRDIFARCIDAFRGRDWHAVVTVADGIEPAELGELPPNVEVHRWVPHVAVLRHAALCVTHGGMGTVLEALSCGTPLVCVPTSALDRPTGWRIRDLGLGRLVDPERLDPATLAEAVEAVLSDPVAAATANRFRTVIAEAGGAERAADVIGGL</sequence>
<dbReference type="SUPFAM" id="SSF53756">
    <property type="entry name" value="UDP-Glycosyltransferase/glycogen phosphorylase"/>
    <property type="match status" value="1"/>
</dbReference>
<dbReference type="OrthoDB" id="6620093at2"/>
<reference evidence="4 5" key="1">
    <citation type="submission" date="2019-07" db="EMBL/GenBank/DDBJ databases">
        <title>R&amp;d 2014.</title>
        <authorList>
            <person name="Klenk H.-P."/>
        </authorList>
    </citation>
    <scope>NUCLEOTIDE SEQUENCE [LARGE SCALE GENOMIC DNA]</scope>
    <source>
        <strain evidence="4 5">DSM 43194</strain>
    </source>
</reference>
<dbReference type="Gene3D" id="3.40.50.2000">
    <property type="entry name" value="Glycogen Phosphorylase B"/>
    <property type="match status" value="2"/>
</dbReference>
<proteinExistence type="inferred from homology"/>
<name>A0A660C9J3_9PSEU</name>
<dbReference type="NCBIfam" id="TIGR01426">
    <property type="entry name" value="MGT"/>
    <property type="match status" value="1"/>
</dbReference>
<dbReference type="InterPro" id="IPR006326">
    <property type="entry name" value="UDPGT_MGT-like"/>
</dbReference>
<keyword evidence="5" id="KW-1185">Reference proteome</keyword>